<reference evidence="3" key="1">
    <citation type="journal article" date="2019" name="Int. J. Syst. Evol. Microbiol.">
        <title>The Global Catalogue of Microorganisms (GCM) 10K type strain sequencing project: providing services to taxonomists for standard genome sequencing and annotation.</title>
        <authorList>
            <consortium name="The Broad Institute Genomics Platform"/>
            <consortium name="The Broad Institute Genome Sequencing Center for Infectious Disease"/>
            <person name="Wu L."/>
            <person name="Ma J."/>
        </authorList>
    </citation>
    <scope>NUCLEOTIDE SEQUENCE [LARGE SCALE GENOMIC DNA]</scope>
    <source>
        <strain evidence="3">NBRC 101365</strain>
    </source>
</reference>
<dbReference type="Gene3D" id="3.10.290.30">
    <property type="entry name" value="MM3350-like"/>
    <property type="match status" value="1"/>
</dbReference>
<keyword evidence="3" id="KW-1185">Reference proteome</keyword>
<gene>
    <name evidence="2" type="ORF">GCM10007874_54640</name>
</gene>
<organism evidence="2 3">
    <name type="scientific">Labrys miyagiensis</name>
    <dbReference type="NCBI Taxonomy" id="346912"/>
    <lineage>
        <taxon>Bacteria</taxon>
        <taxon>Pseudomonadati</taxon>
        <taxon>Pseudomonadota</taxon>
        <taxon>Alphaproteobacteria</taxon>
        <taxon>Hyphomicrobiales</taxon>
        <taxon>Xanthobacteraceae</taxon>
        <taxon>Labrys</taxon>
    </lineage>
</organism>
<dbReference type="InterPro" id="IPR024047">
    <property type="entry name" value="MM3350-like_sf"/>
</dbReference>
<dbReference type="Pfam" id="PF07929">
    <property type="entry name" value="PRiA4_ORF3"/>
    <property type="match status" value="1"/>
</dbReference>
<comment type="caution">
    <text evidence="2">The sequence shown here is derived from an EMBL/GenBank/DDBJ whole genome shotgun (WGS) entry which is preliminary data.</text>
</comment>
<evidence type="ECO:0000313" key="2">
    <source>
        <dbReference type="EMBL" id="GLS22446.1"/>
    </source>
</evidence>
<evidence type="ECO:0000313" key="3">
    <source>
        <dbReference type="Proteomes" id="UP001156882"/>
    </source>
</evidence>
<sequence length="197" mass="22332">MNATIVHLKITLDDVEPKVVRRLEVPASIRLDRLHLTLQAALGWTNSHLYELRVKEIGWGIPDPEWGEGPLDARKATLLNVLEDTGAKKLRYLYDFGDGWEHTVKIERIVDPQPNILYPRLVKAIGRCPPEDVGGPWGYAEFIDALADPAHERHGEMRDWAGDFDPLHLDPQELADNVLGLARLWARKPATKRTKIS</sequence>
<dbReference type="Proteomes" id="UP001156882">
    <property type="component" value="Unassembled WGS sequence"/>
</dbReference>
<protein>
    <recommendedName>
        <fullName evidence="1">Plasmid pRiA4b Orf3-like domain-containing protein</fullName>
    </recommendedName>
</protein>
<evidence type="ECO:0000259" key="1">
    <source>
        <dbReference type="Pfam" id="PF07929"/>
    </source>
</evidence>
<name>A0ABQ6CW32_9HYPH</name>
<feature type="domain" description="Plasmid pRiA4b Orf3-like" evidence="1">
    <location>
        <begin position="5"/>
        <end position="172"/>
    </location>
</feature>
<dbReference type="PANTHER" id="PTHR41878:SF1">
    <property type="entry name" value="TNPR PROTEIN"/>
    <property type="match status" value="1"/>
</dbReference>
<dbReference type="EMBL" id="BSPC01000063">
    <property type="protein sequence ID" value="GLS22446.1"/>
    <property type="molecule type" value="Genomic_DNA"/>
</dbReference>
<dbReference type="PANTHER" id="PTHR41878">
    <property type="entry name" value="LEXA REPRESSOR-RELATED"/>
    <property type="match status" value="1"/>
</dbReference>
<dbReference type="SUPFAM" id="SSF159941">
    <property type="entry name" value="MM3350-like"/>
    <property type="match status" value="1"/>
</dbReference>
<dbReference type="RefSeq" id="WP_284315407.1">
    <property type="nucleotide sequence ID" value="NZ_BSPC01000063.1"/>
</dbReference>
<proteinExistence type="predicted"/>
<accession>A0ABQ6CW32</accession>
<dbReference type="InterPro" id="IPR012912">
    <property type="entry name" value="Plasmid_pRiA4b_Orf3-like"/>
</dbReference>